<sequence>MFNRRMNPELLFVFKSIKEERTVQNRLNTEWFYYFLQVVIHVKPISTSKETFVTQCKVFYKDNTTVLQQISEFEEWYESANAILWYTRDNFLYRLLNKALRQKNRDLIWLMHFFIVDLYEQLRSDCCVRWWSNCITEVYRGQLMTKEELNSLKFSLHCILSVNSFFSTTVKRELALIFSGAGASGHLLDDDLQPVLFQICCNGWDFEQQTFAYIKDRSINEDEEEVMFVPGTTFSFEKLFYDDNEKIWIANLRIDTVLANLNLGLDRHILKLETLLEQKLIGTDNDFKKTNLSADDHIPINDEMKSDFQSLLHELSSFDQHMTLCKINSEVTDNDTKFKLKTLKTLRDQNMVPDVITNDMQICVYDCLGIMNISNLQLTRALNYFRIAENIDSDKISRLARKVNIASVHKMNGDYITAWLLCKEVLNGIDLSSSEDDVFGSVGIASCRDETKIISIETVYEYEKFTDFVATSDIENYENQIRFAYLDIGDYYQEIGQLDLAIKCYQKAVQIPVEDSDSDADCYQKCSEVFEKQNDFDGAIEFRNKMHIEYCKEEDVYASTCKDAAVSYGRLGNLYLKQNKIIEGLKSFHRSFTYWSKQVNWKRVEIEKEEVIAHQEDPIYADLADVYEELAAVTIENDDFTTFCLERAVEFRLMDLHIGLRMNRKEINCDPKICKYCDVIATIAQRRELEDNSKFHCNSGNT</sequence>
<evidence type="ECO:0000313" key="3">
    <source>
        <dbReference type="EMBL" id="CAF3988488.1"/>
    </source>
</evidence>
<name>A0A8S2EAW9_9BILA</name>
<dbReference type="Gene3D" id="3.90.176.10">
    <property type="entry name" value="Toxin ADP-ribosyltransferase, Chain A, domain 1"/>
    <property type="match status" value="1"/>
</dbReference>
<reference evidence="2" key="1">
    <citation type="submission" date="2021-02" db="EMBL/GenBank/DDBJ databases">
        <authorList>
            <person name="Nowell W R."/>
        </authorList>
    </citation>
    <scope>NUCLEOTIDE SEQUENCE</scope>
</reference>
<dbReference type="InterPro" id="IPR011990">
    <property type="entry name" value="TPR-like_helical_dom_sf"/>
</dbReference>
<organism evidence="2 4">
    <name type="scientific">Didymodactylos carnosus</name>
    <dbReference type="NCBI Taxonomy" id="1234261"/>
    <lineage>
        <taxon>Eukaryota</taxon>
        <taxon>Metazoa</taxon>
        <taxon>Spiralia</taxon>
        <taxon>Gnathifera</taxon>
        <taxon>Rotifera</taxon>
        <taxon>Eurotatoria</taxon>
        <taxon>Bdelloidea</taxon>
        <taxon>Philodinida</taxon>
        <taxon>Philodinidae</taxon>
        <taxon>Didymodactylos</taxon>
    </lineage>
</organism>
<dbReference type="EMBL" id="CAJNOK010013069">
    <property type="protein sequence ID" value="CAF1177272.1"/>
    <property type="molecule type" value="Genomic_DNA"/>
</dbReference>
<protein>
    <recommendedName>
        <fullName evidence="5">Tetratricopeptide repeat protein</fullName>
    </recommendedName>
</protein>
<gene>
    <name evidence="2" type="ORF">OVA965_LOCUS22878</name>
    <name evidence="3" type="ORF">TMI583_LOCUS23592</name>
</gene>
<dbReference type="Proteomes" id="UP000677228">
    <property type="component" value="Unassembled WGS sequence"/>
</dbReference>
<dbReference type="SMART" id="SM00028">
    <property type="entry name" value="TPR"/>
    <property type="match status" value="2"/>
</dbReference>
<evidence type="ECO:0000313" key="2">
    <source>
        <dbReference type="EMBL" id="CAF1177272.1"/>
    </source>
</evidence>
<dbReference type="InterPro" id="IPR019734">
    <property type="entry name" value="TPR_rpt"/>
</dbReference>
<dbReference type="SUPFAM" id="SSF48452">
    <property type="entry name" value="TPR-like"/>
    <property type="match status" value="1"/>
</dbReference>
<proteinExistence type="predicted"/>
<accession>A0A8S2EAW9</accession>
<dbReference type="EMBL" id="CAJOBA010034594">
    <property type="protein sequence ID" value="CAF3988488.1"/>
    <property type="molecule type" value="Genomic_DNA"/>
</dbReference>
<dbReference type="Gene3D" id="1.25.40.10">
    <property type="entry name" value="Tetratricopeptide repeat domain"/>
    <property type="match status" value="1"/>
</dbReference>
<evidence type="ECO:0000313" key="4">
    <source>
        <dbReference type="Proteomes" id="UP000677228"/>
    </source>
</evidence>
<dbReference type="SUPFAM" id="SSF56399">
    <property type="entry name" value="ADP-ribosylation"/>
    <property type="match status" value="1"/>
</dbReference>
<evidence type="ECO:0000256" key="1">
    <source>
        <dbReference type="PROSITE-ProRule" id="PRU00339"/>
    </source>
</evidence>
<dbReference type="Pfam" id="PF13181">
    <property type="entry name" value="TPR_8"/>
    <property type="match status" value="1"/>
</dbReference>
<comment type="caution">
    <text evidence="2">The sequence shown here is derived from an EMBL/GenBank/DDBJ whole genome shotgun (WGS) entry which is preliminary data.</text>
</comment>
<dbReference type="PROSITE" id="PS50005">
    <property type="entry name" value="TPR"/>
    <property type="match status" value="1"/>
</dbReference>
<dbReference type="AlphaFoldDB" id="A0A8S2EAW9"/>
<dbReference type="Proteomes" id="UP000682733">
    <property type="component" value="Unassembled WGS sequence"/>
</dbReference>
<evidence type="ECO:0008006" key="5">
    <source>
        <dbReference type="Google" id="ProtNLM"/>
    </source>
</evidence>
<keyword evidence="1" id="KW-0802">TPR repeat</keyword>
<feature type="repeat" description="TPR" evidence="1">
    <location>
        <begin position="482"/>
        <end position="515"/>
    </location>
</feature>